<evidence type="ECO:0000259" key="5">
    <source>
        <dbReference type="Pfam" id="PF12705"/>
    </source>
</evidence>
<reference evidence="8" key="1">
    <citation type="journal article" date="2015" name="MBio">
        <title>Genome-Resolved Metagenomic Analysis Reveals Roles for Candidate Phyla and Other Microbial Community Members in Biogeochemical Transformations in Oil Reservoirs.</title>
        <authorList>
            <person name="Hu P."/>
            <person name="Tom L."/>
            <person name="Singh A."/>
            <person name="Thomas B.C."/>
            <person name="Baker B.J."/>
            <person name="Piceno Y.M."/>
            <person name="Andersen G.L."/>
            <person name="Banfield J.F."/>
        </authorList>
    </citation>
    <scope>NUCLEOTIDE SEQUENCE [LARGE SCALE GENOMIC DNA]</scope>
</reference>
<dbReference type="InterPro" id="IPR038726">
    <property type="entry name" value="PDDEXK_AddAB-type"/>
</dbReference>
<dbReference type="InterPro" id="IPR027417">
    <property type="entry name" value="P-loop_NTPase"/>
</dbReference>
<feature type="domain" description="DNA2/NAM7 helicase-like C-terminal" evidence="6">
    <location>
        <begin position="876"/>
        <end position="1088"/>
    </location>
</feature>
<dbReference type="PANTHER" id="PTHR43788:SF8">
    <property type="entry name" value="DNA-BINDING PROTEIN SMUBP-2"/>
    <property type="match status" value="1"/>
</dbReference>
<dbReference type="Proteomes" id="UP000053860">
    <property type="component" value="Unassembled WGS sequence"/>
</dbReference>
<dbReference type="InterPro" id="IPR041679">
    <property type="entry name" value="DNA2/NAM7-like_C"/>
</dbReference>
<keyword evidence="2" id="KW-0378">Hydrolase</keyword>
<sequence>MIDTQSYIDEIKALSASQSDVVKKVEQLKKILERICRELTQDESLQFSNLFSRLVFISRKLQLPHKLEWQLQHFRAGEKELRHQPVQESAMELYRSAEKAIYALLEYASGIASPEEAEEERHDPVPQSSTLRVQLLRCDPERGELLCSCEDPPGTEILVRYTPPPADDPRGIDMALFQEGVQLNLIDCKTDHEGIFIPRLIVLEPDYLVDASALAECFQDYAVTPYHYFRYKFSEKENRSYLLLGNLANFFLDELVFATNPEQLSFDEVFLRSFKQSPFEYTSCEDIQSDADFREFMLKARSQFENIRRVVCDDFPQLGIDLRHCTLEPSFFSEKYGFQGRLDLLHLLPGNREAKIVELKSGRLPYPPGNNGKIALNHEVQTAVYRMMIESVFDLDKRKTDAAILYSAGMQPGTNLRFAAVWQDLERQIIEMRNQIIAHEQALIRGDNQTVEALFDGLFATAAEREKVPAFYRTRVMEMRELLERCSALEKAYFYRFIRFVARELYLQKIGDIAYETPTGLASLWNSDFSERAAALDVLQDLTILEIDDSGRDMTILFARNGESQDIANFREGEICIVYPRTDEQDTVLNRQILKGTLSRISSERVEVRFRYKQRNRHYFNDNRLWAIEHDSIDSSLNYMYRSLYAFLGASPSKKKLLLGLRPPPNPSMRVEPVLPYPENIIRQAVEAEEYFLIVGPPGTGKTSLFARRLIEEYHQQPESNILVLAYTNRAVDELCEAIHAALGCSDGACDGYIRVGTELSCAPPYRPRLLQKIAERAPNRESLRREMEETRIYVATLASIQGRMELFNLKHFHLALVDEASQILEPQLIGLLPRFDKFILIGDHNQLATIVLQQPSHSRIKEAPLQEAGITDCRNSLFERLIRRCTDQGWDHATTQLTRQGRMHEEIAAFPASHFYSGNLFPVAAWQSERWQLTPGKDDLLQHLAATRRTAFISTEKLPHNGSTDKTNEPEAMIIVQLLQSIRALYLANERTFDPQHVGIIAPYRNQIALIRHHLAAVAFPGMEELMIDTVERFQGSQRDLILLSFCVNRPYQMQFLCNLNQEGTVDRKLNVAITRARQQLFLVGNARILRQHPIYASLLTHYRKKMVVLAPEEIKL</sequence>
<keyword evidence="1" id="KW-0547">Nucleotide-binding</keyword>
<organism evidence="7 8">
    <name type="scientific">Proteiniphilum acetatigenes</name>
    <dbReference type="NCBI Taxonomy" id="294710"/>
    <lineage>
        <taxon>Bacteria</taxon>
        <taxon>Pseudomonadati</taxon>
        <taxon>Bacteroidota</taxon>
        <taxon>Bacteroidia</taxon>
        <taxon>Bacteroidales</taxon>
        <taxon>Dysgonomonadaceae</taxon>
        <taxon>Proteiniphilum</taxon>
    </lineage>
</organism>
<comment type="caution">
    <text evidence="7">The sequence shown here is derived from an EMBL/GenBank/DDBJ whole genome shotgun (WGS) entry which is preliminary data.</text>
</comment>
<dbReference type="InterPro" id="IPR050534">
    <property type="entry name" value="Coronavir_polyprotein_1ab"/>
</dbReference>
<feature type="domain" description="PD-(D/E)XK endonuclease-like" evidence="5">
    <location>
        <begin position="294"/>
        <end position="456"/>
    </location>
</feature>
<dbReference type="Gene3D" id="3.40.50.300">
    <property type="entry name" value="P-loop containing nucleotide triphosphate hydrolases"/>
    <property type="match status" value="2"/>
</dbReference>
<keyword evidence="4" id="KW-0067">ATP-binding</keyword>
<dbReference type="Pfam" id="PF12705">
    <property type="entry name" value="PDDEXK_1"/>
    <property type="match status" value="1"/>
</dbReference>
<accession>A0A117M0W1</accession>
<dbReference type="GO" id="GO:0005524">
    <property type="term" value="F:ATP binding"/>
    <property type="evidence" value="ECO:0007669"/>
    <property type="project" value="UniProtKB-KW"/>
</dbReference>
<dbReference type="Gene3D" id="3.90.320.10">
    <property type="match status" value="1"/>
</dbReference>
<dbReference type="CDD" id="cd18808">
    <property type="entry name" value="SF1_C_Upf1"/>
    <property type="match status" value="1"/>
</dbReference>
<proteinExistence type="predicted"/>
<evidence type="ECO:0000256" key="3">
    <source>
        <dbReference type="ARBA" id="ARBA00022806"/>
    </source>
</evidence>
<dbReference type="Pfam" id="PF13245">
    <property type="entry name" value="AAA_19"/>
    <property type="match status" value="1"/>
</dbReference>
<gene>
    <name evidence="7" type="ORF">XD92_0539</name>
</gene>
<keyword evidence="3" id="KW-0347">Helicase</keyword>
<dbReference type="GO" id="GO:0016787">
    <property type="term" value="F:hydrolase activity"/>
    <property type="evidence" value="ECO:0007669"/>
    <property type="project" value="UniProtKB-KW"/>
</dbReference>
<evidence type="ECO:0000256" key="2">
    <source>
        <dbReference type="ARBA" id="ARBA00022801"/>
    </source>
</evidence>
<dbReference type="AlphaFoldDB" id="A0A117M0W1"/>
<evidence type="ECO:0000256" key="1">
    <source>
        <dbReference type="ARBA" id="ARBA00022741"/>
    </source>
</evidence>
<evidence type="ECO:0000313" key="8">
    <source>
        <dbReference type="Proteomes" id="UP000053860"/>
    </source>
</evidence>
<dbReference type="InterPro" id="IPR011604">
    <property type="entry name" value="PDDEXK-like_dom_sf"/>
</dbReference>
<dbReference type="GO" id="GO:0043139">
    <property type="term" value="F:5'-3' DNA helicase activity"/>
    <property type="evidence" value="ECO:0007669"/>
    <property type="project" value="TreeGrafter"/>
</dbReference>
<dbReference type="Pfam" id="PF13087">
    <property type="entry name" value="AAA_12"/>
    <property type="match status" value="1"/>
</dbReference>
<dbReference type="InterPro" id="IPR047187">
    <property type="entry name" value="SF1_C_Upf1"/>
</dbReference>
<name>A0A117M0W1_9BACT</name>
<evidence type="ECO:0000313" key="7">
    <source>
        <dbReference type="EMBL" id="KUK78082.1"/>
    </source>
</evidence>
<evidence type="ECO:0000256" key="4">
    <source>
        <dbReference type="ARBA" id="ARBA00022840"/>
    </source>
</evidence>
<evidence type="ECO:0008006" key="9">
    <source>
        <dbReference type="Google" id="ProtNLM"/>
    </source>
</evidence>
<dbReference type="EMBL" id="LGGN01000075">
    <property type="protein sequence ID" value="KUK78082.1"/>
    <property type="molecule type" value="Genomic_DNA"/>
</dbReference>
<dbReference type="SUPFAM" id="SSF52540">
    <property type="entry name" value="P-loop containing nucleoside triphosphate hydrolases"/>
    <property type="match status" value="1"/>
</dbReference>
<dbReference type="PANTHER" id="PTHR43788">
    <property type="entry name" value="DNA2/NAM7 HELICASE FAMILY MEMBER"/>
    <property type="match status" value="1"/>
</dbReference>
<protein>
    <recommendedName>
        <fullName evidence="9">Helicase ATP-binding domain-containing protein</fullName>
    </recommendedName>
</protein>
<evidence type="ECO:0000259" key="6">
    <source>
        <dbReference type="Pfam" id="PF13087"/>
    </source>
</evidence>